<reference evidence="5 6" key="1">
    <citation type="journal article" date="2013" name="Genome Biol.">
        <title>The genome sequence of the most widely cultivated cacao type and its use to identify candidate genes regulating pod color.</title>
        <authorList>
            <person name="Motamayor J.C."/>
            <person name="Mockaitis K."/>
            <person name="Schmutz J."/>
            <person name="Haiminen N."/>
            <person name="Iii D.L."/>
            <person name="Cornejo O."/>
            <person name="Findley S.D."/>
            <person name="Zheng P."/>
            <person name="Utro F."/>
            <person name="Royaert S."/>
            <person name="Saski C."/>
            <person name="Jenkins J."/>
            <person name="Podicheti R."/>
            <person name="Zhao M."/>
            <person name="Scheffler B.E."/>
            <person name="Stack J.C."/>
            <person name="Feltus F.A."/>
            <person name="Mustiga G.M."/>
            <person name="Amores F."/>
            <person name="Phillips W."/>
            <person name="Marelli J.P."/>
            <person name="May G.D."/>
            <person name="Shapiro H."/>
            <person name="Ma J."/>
            <person name="Bustamante C.D."/>
            <person name="Schnell R.J."/>
            <person name="Main D."/>
            <person name="Gilbert D."/>
            <person name="Parida L."/>
            <person name="Kuhn D.N."/>
        </authorList>
    </citation>
    <scope>NUCLEOTIDE SEQUENCE [LARGE SCALE GENOMIC DNA]</scope>
    <source>
        <strain evidence="6">cv. Matina 1-6</strain>
    </source>
</reference>
<accession>A0A061E4H1</accession>
<dbReference type="AlphaFoldDB" id="A0A061E4H1"/>
<comment type="subcellular location">
    <subcellularLocation>
        <location evidence="1">Nucleus</location>
    </subcellularLocation>
</comment>
<proteinExistence type="predicted"/>
<dbReference type="Pfam" id="PF00808">
    <property type="entry name" value="CBFD_NFYB_HMF"/>
    <property type="match status" value="1"/>
</dbReference>
<protein>
    <submittedName>
        <fullName evidence="5">Chromatin accessibility complex protein 1</fullName>
    </submittedName>
</protein>
<dbReference type="Gene3D" id="1.10.20.10">
    <property type="entry name" value="Histone, subunit A"/>
    <property type="match status" value="1"/>
</dbReference>
<evidence type="ECO:0000313" key="5">
    <source>
        <dbReference type="EMBL" id="EOX99870.1"/>
    </source>
</evidence>
<dbReference type="InterPro" id="IPR050568">
    <property type="entry name" value="Transcr_DNA_Rep_Reg"/>
</dbReference>
<feature type="region of interest" description="Disordered" evidence="3">
    <location>
        <begin position="183"/>
        <end position="208"/>
    </location>
</feature>
<dbReference type="Proteomes" id="UP000026915">
    <property type="component" value="Chromosome 2"/>
</dbReference>
<dbReference type="InParanoid" id="A0A061E4H1"/>
<dbReference type="InterPro" id="IPR003958">
    <property type="entry name" value="CBFA_NFYB_domain"/>
</dbReference>
<feature type="domain" description="Transcription factor CBF/NF-Y/archaeal histone" evidence="4">
    <location>
        <begin position="102"/>
        <end position="165"/>
    </location>
</feature>
<dbReference type="CDD" id="cd22929">
    <property type="entry name" value="HFD_POLE4-like"/>
    <property type="match status" value="1"/>
</dbReference>
<dbReference type="SUPFAM" id="SSF47113">
    <property type="entry name" value="Histone-fold"/>
    <property type="match status" value="1"/>
</dbReference>
<dbReference type="GO" id="GO:0006355">
    <property type="term" value="P:regulation of DNA-templated transcription"/>
    <property type="evidence" value="ECO:0000318"/>
    <property type="project" value="GO_Central"/>
</dbReference>
<keyword evidence="2" id="KW-0539">Nucleus</keyword>
<evidence type="ECO:0000259" key="4">
    <source>
        <dbReference type="Pfam" id="PF00808"/>
    </source>
</evidence>
<keyword evidence="6" id="KW-1185">Reference proteome</keyword>
<evidence type="ECO:0000256" key="3">
    <source>
        <dbReference type="SAM" id="MobiDB-lite"/>
    </source>
</evidence>
<evidence type="ECO:0000256" key="2">
    <source>
        <dbReference type="ARBA" id="ARBA00023242"/>
    </source>
</evidence>
<organism evidence="5 6">
    <name type="scientific">Theobroma cacao</name>
    <name type="common">Cacao</name>
    <name type="synonym">Cocoa</name>
    <dbReference type="NCBI Taxonomy" id="3641"/>
    <lineage>
        <taxon>Eukaryota</taxon>
        <taxon>Viridiplantae</taxon>
        <taxon>Streptophyta</taxon>
        <taxon>Embryophyta</taxon>
        <taxon>Tracheophyta</taxon>
        <taxon>Spermatophyta</taxon>
        <taxon>Magnoliopsida</taxon>
        <taxon>eudicotyledons</taxon>
        <taxon>Gunneridae</taxon>
        <taxon>Pentapetalae</taxon>
        <taxon>rosids</taxon>
        <taxon>malvids</taxon>
        <taxon>Malvales</taxon>
        <taxon>Malvaceae</taxon>
        <taxon>Byttnerioideae</taxon>
        <taxon>Theobroma</taxon>
    </lineage>
</organism>
<dbReference type="EMBL" id="CM001880">
    <property type="protein sequence ID" value="EOX99870.1"/>
    <property type="molecule type" value="Genomic_DNA"/>
</dbReference>
<dbReference type="eggNOG" id="KOG1657">
    <property type="taxonomic scope" value="Eukaryota"/>
</dbReference>
<dbReference type="HOGENOM" id="CLU_1191686_0_0_1"/>
<dbReference type="GO" id="GO:0046982">
    <property type="term" value="F:protein heterodimerization activity"/>
    <property type="evidence" value="ECO:0007669"/>
    <property type="project" value="InterPro"/>
</dbReference>
<dbReference type="STRING" id="3641.A0A061E4H1"/>
<dbReference type="PANTHER" id="PTHR10252:SF54">
    <property type="entry name" value="CHROMATIN ACCESSIBILITY COMPLEX PROTEIN 1"/>
    <property type="match status" value="1"/>
</dbReference>
<sequence>MRKSPMALMKKRALKSLVEVSAKITLPLELPSLNEADKNWTRKLRRSNRKVKTSGSLAAMRAAAKRRRQNGAGQNATRGWGKNKMFQRIPKKDEAIDPIRPEFPTGRVKRIMKLDKDINKINSEALFLVSCSTDLFLRFLAERSAEVATEKKKKTVKLDHLRTAVKRHRPTSDFLLDSLPMPAESTQSAARTVTEREPSRPVADKPAAAGTRRIDHFFQHITITCDYIQNGIS</sequence>
<dbReference type="InterPro" id="IPR009072">
    <property type="entry name" value="Histone-fold"/>
</dbReference>
<dbReference type="GO" id="GO:0005634">
    <property type="term" value="C:nucleus"/>
    <property type="evidence" value="ECO:0000318"/>
    <property type="project" value="GO_Central"/>
</dbReference>
<dbReference type="Gramene" id="EOX99870">
    <property type="protein sequence ID" value="EOX99870"/>
    <property type="gene ID" value="TCM_008853"/>
</dbReference>
<dbReference type="GO" id="GO:0000976">
    <property type="term" value="F:transcription cis-regulatory region binding"/>
    <property type="evidence" value="ECO:0000318"/>
    <property type="project" value="GO_Central"/>
</dbReference>
<dbReference type="FunCoup" id="A0A061E4H1">
    <property type="interactions" value="967"/>
</dbReference>
<dbReference type="PANTHER" id="PTHR10252">
    <property type="entry name" value="HISTONE-LIKE TRANSCRIPTION FACTOR CCAAT-RELATED"/>
    <property type="match status" value="1"/>
</dbReference>
<evidence type="ECO:0000313" key="6">
    <source>
        <dbReference type="Proteomes" id="UP000026915"/>
    </source>
</evidence>
<name>A0A061E4H1_THECC</name>
<gene>
    <name evidence="5" type="ORF">TCM_008853</name>
</gene>
<evidence type="ECO:0000256" key="1">
    <source>
        <dbReference type="ARBA" id="ARBA00004123"/>
    </source>
</evidence>
<feature type="compositionally biased region" description="Basic and acidic residues" evidence="3">
    <location>
        <begin position="193"/>
        <end position="203"/>
    </location>
</feature>